<keyword evidence="2" id="KW-1185">Reference proteome</keyword>
<evidence type="ECO:0000313" key="1">
    <source>
        <dbReference type="EMBL" id="KAF2474692.1"/>
    </source>
</evidence>
<gene>
    <name evidence="1" type="ORF">BDR25DRAFT_391747</name>
</gene>
<sequence>MEHEQSQTGWITSREPISCCVWGRQPNPSLAGPPITGLTDALSECHCERFLGTPPCLGQMDRFAFSHIWLPWPPWLSCHDDATGVCHPPSCLLIAIDSDCLPNTLYTTHHCDLTLSSNSSLIVINCLAVVVSKCSYRARPGANFTPHNHDKSLAVLPHALHWPPQTLLQFRQFSFSLQHGVPSLRNPSQTCHWLDLIFLSVPCEIAERHLHPAPRRNPPIHFHFPMEPSAITHSPILSSRSLPAQQYMSTVRCEGIVNQFPTQKLHHPESRMRSTLQPIYWLGVECSMQARCPSCPKQAAATAACHPASGLPISRSTGTPPYPADFVRPNTITHNEQFVRFANTSSASSMQRSMLHEANKLIVSRLRIDCSCVQYHALEAVLARAAPRGMLTSLMRDHRSNCFWQQATTNTLHLLLRRRFDGLYAPPLVGKANSCLYLTSVRGPYDFFLPTLGFDLPAVHHSRG</sequence>
<dbReference type="EMBL" id="MU003497">
    <property type="protein sequence ID" value="KAF2474692.1"/>
    <property type="molecule type" value="Genomic_DNA"/>
</dbReference>
<reference evidence="1" key="1">
    <citation type="journal article" date="2020" name="Stud. Mycol.">
        <title>101 Dothideomycetes genomes: a test case for predicting lifestyles and emergence of pathogens.</title>
        <authorList>
            <person name="Haridas S."/>
            <person name="Albert R."/>
            <person name="Binder M."/>
            <person name="Bloem J."/>
            <person name="Labutti K."/>
            <person name="Salamov A."/>
            <person name="Andreopoulos B."/>
            <person name="Baker S."/>
            <person name="Barry K."/>
            <person name="Bills G."/>
            <person name="Bluhm B."/>
            <person name="Cannon C."/>
            <person name="Castanera R."/>
            <person name="Culley D."/>
            <person name="Daum C."/>
            <person name="Ezra D."/>
            <person name="Gonzalez J."/>
            <person name="Henrissat B."/>
            <person name="Kuo A."/>
            <person name="Liang C."/>
            <person name="Lipzen A."/>
            <person name="Lutzoni F."/>
            <person name="Magnuson J."/>
            <person name="Mondo S."/>
            <person name="Nolan M."/>
            <person name="Ohm R."/>
            <person name="Pangilinan J."/>
            <person name="Park H.-J."/>
            <person name="Ramirez L."/>
            <person name="Alfaro M."/>
            <person name="Sun H."/>
            <person name="Tritt A."/>
            <person name="Yoshinaga Y."/>
            <person name="Zwiers L.-H."/>
            <person name="Turgeon B."/>
            <person name="Goodwin S."/>
            <person name="Spatafora J."/>
            <person name="Crous P."/>
            <person name="Grigoriev I."/>
        </authorList>
    </citation>
    <scope>NUCLEOTIDE SEQUENCE</scope>
    <source>
        <strain evidence="1">ATCC 200398</strain>
    </source>
</reference>
<evidence type="ECO:0000313" key="2">
    <source>
        <dbReference type="Proteomes" id="UP000799755"/>
    </source>
</evidence>
<organism evidence="1 2">
    <name type="scientific">Lindgomyces ingoldianus</name>
    <dbReference type="NCBI Taxonomy" id="673940"/>
    <lineage>
        <taxon>Eukaryota</taxon>
        <taxon>Fungi</taxon>
        <taxon>Dikarya</taxon>
        <taxon>Ascomycota</taxon>
        <taxon>Pezizomycotina</taxon>
        <taxon>Dothideomycetes</taxon>
        <taxon>Pleosporomycetidae</taxon>
        <taxon>Pleosporales</taxon>
        <taxon>Lindgomycetaceae</taxon>
        <taxon>Lindgomyces</taxon>
    </lineage>
</organism>
<proteinExistence type="predicted"/>
<name>A0ACB6R6J2_9PLEO</name>
<comment type="caution">
    <text evidence="1">The sequence shown here is derived from an EMBL/GenBank/DDBJ whole genome shotgun (WGS) entry which is preliminary data.</text>
</comment>
<accession>A0ACB6R6J2</accession>
<protein>
    <submittedName>
        <fullName evidence="1">Uncharacterized protein</fullName>
    </submittedName>
</protein>
<dbReference type="Proteomes" id="UP000799755">
    <property type="component" value="Unassembled WGS sequence"/>
</dbReference>